<dbReference type="KEGG" id="lmoi:VV02_22405"/>
<protein>
    <submittedName>
        <fullName evidence="2">Glyoxalase-like domain protein</fullName>
    </submittedName>
</protein>
<dbReference type="Gene3D" id="3.10.180.10">
    <property type="entry name" value="2,3-Dihydroxybiphenyl 1,2-Dioxygenase, domain 1"/>
    <property type="match status" value="1"/>
</dbReference>
<dbReference type="Proteomes" id="UP000066480">
    <property type="component" value="Chromosome"/>
</dbReference>
<dbReference type="STRING" id="571913.VV02_22405"/>
<dbReference type="AlphaFoldDB" id="A0A0K1JMM9"/>
<evidence type="ECO:0000313" key="3">
    <source>
        <dbReference type="Proteomes" id="UP000066480"/>
    </source>
</evidence>
<feature type="domain" description="Glyoxalase-like" evidence="1">
    <location>
        <begin position="6"/>
        <end position="143"/>
    </location>
</feature>
<dbReference type="RefSeq" id="WP_052595221.1">
    <property type="nucleotide sequence ID" value="NZ_CP011112.1"/>
</dbReference>
<dbReference type="PANTHER" id="PTHR35908">
    <property type="entry name" value="HYPOTHETICAL FUSION PROTEIN"/>
    <property type="match status" value="1"/>
</dbReference>
<gene>
    <name evidence="2" type="ORF">VV02_22405</name>
</gene>
<sequence>MSYFIQTTIDSADALTQADWWAETLGWRVETPDEDFVRSMVEQGRATEDQTVRHQGRLVWRGAAAISPTDQADVPDRPRMLFQDVPEPKAGKNRVHWDVRTGEDIDEVRARLESRGAAYVASHSQGPFSWHVMTDPEGNEFCVS</sequence>
<evidence type="ECO:0000259" key="1">
    <source>
        <dbReference type="Pfam" id="PF18029"/>
    </source>
</evidence>
<evidence type="ECO:0000313" key="2">
    <source>
        <dbReference type="EMBL" id="AKU17971.1"/>
    </source>
</evidence>
<reference evidence="2 3" key="1">
    <citation type="submission" date="2015-03" db="EMBL/GenBank/DDBJ databases">
        <title>Luteipulveratus halotolerans sp. nov., a novel actinobacterium (Dermacoccaceae) from Sarawak, Malaysia.</title>
        <authorList>
            <person name="Juboi H."/>
            <person name="Basik A."/>
            <person name="Shamsul S.S."/>
            <person name="Arnold P."/>
            <person name="Schmitt E.K."/>
            <person name="Sanglier J.-J."/>
            <person name="Yeo T."/>
        </authorList>
    </citation>
    <scope>NUCLEOTIDE SEQUENCE [LARGE SCALE GENOMIC DNA]</scope>
    <source>
        <strain evidence="2 3">MN07-A0370</strain>
    </source>
</reference>
<dbReference type="SUPFAM" id="SSF54593">
    <property type="entry name" value="Glyoxalase/Bleomycin resistance protein/Dihydroxybiphenyl dioxygenase"/>
    <property type="match status" value="1"/>
</dbReference>
<name>A0A0K1JMM9_9MICO</name>
<dbReference type="EMBL" id="CP011112">
    <property type="protein sequence ID" value="AKU17971.1"/>
    <property type="molecule type" value="Genomic_DNA"/>
</dbReference>
<proteinExistence type="predicted"/>
<dbReference type="InterPro" id="IPR029068">
    <property type="entry name" value="Glyas_Bleomycin-R_OHBP_Dase"/>
</dbReference>
<keyword evidence="3" id="KW-1185">Reference proteome</keyword>
<organism evidence="2 3">
    <name type="scientific">Luteipulveratus mongoliensis</name>
    <dbReference type="NCBI Taxonomy" id="571913"/>
    <lineage>
        <taxon>Bacteria</taxon>
        <taxon>Bacillati</taxon>
        <taxon>Actinomycetota</taxon>
        <taxon>Actinomycetes</taxon>
        <taxon>Micrococcales</taxon>
        <taxon>Dermacoccaceae</taxon>
        <taxon>Luteipulveratus</taxon>
    </lineage>
</organism>
<dbReference type="PATRIC" id="fig|571913.6.peg.4538"/>
<dbReference type="PANTHER" id="PTHR35908:SF1">
    <property type="entry name" value="CONSERVED PROTEIN"/>
    <property type="match status" value="1"/>
</dbReference>
<dbReference type="Pfam" id="PF18029">
    <property type="entry name" value="Glyoxalase_6"/>
    <property type="match status" value="1"/>
</dbReference>
<accession>A0A0K1JMM9</accession>
<dbReference type="InterPro" id="IPR041581">
    <property type="entry name" value="Glyoxalase_6"/>
</dbReference>
<dbReference type="OrthoDB" id="5524593at2"/>